<keyword evidence="2" id="KW-0378">Hydrolase</keyword>
<evidence type="ECO:0000256" key="4">
    <source>
        <dbReference type="SAM" id="MobiDB-lite"/>
    </source>
</evidence>
<sequence>MPGWPDNWSNTGLQWAVDWIQAHAAHAVILGKPLILQEWGVHLGGYFDRGHRETPLSQLHTYKAVYATVQRSIDRGGMLKGVLFWRWAGVDPTLDLSSEDEATTLGTSGTVFQEVIRPFSAHVAATNANTTRPAVPKCVPLTDPKPHERPAAVPAHAGPSHFAEAFSPSDSISGHLKGWPQQHKISADQQLSDDSQAATARQVADLQQEPLEWLSEGEPELYAISHGQPAQEQPGLDKATLSKPHPHTAAVLRAHPAGAASKVPDHAEHHQLLRLPVRIGPGQAISRELKAQRALSWPTIDGKLLTEDHHPKHHITPSPALIEGSGIPAALGPDLSLPVVKPLVGPSTFATLPGATAANINSKVTCVEPAH</sequence>
<dbReference type="InterPro" id="IPR001547">
    <property type="entry name" value="Glyco_hydro_5"/>
</dbReference>
<dbReference type="Pfam" id="PF26410">
    <property type="entry name" value="GH5_mannosidase"/>
    <property type="match status" value="1"/>
</dbReference>
<evidence type="ECO:0000259" key="5">
    <source>
        <dbReference type="Pfam" id="PF26410"/>
    </source>
</evidence>
<comment type="caution">
    <text evidence="6">The sequence shown here is derived from an EMBL/GenBank/DDBJ whole genome shotgun (WGS) entry which is preliminary data.</text>
</comment>
<name>A0AAV1ID76_9CHLO</name>
<dbReference type="EMBL" id="CAUYUE010000012">
    <property type="protein sequence ID" value="CAK0785326.1"/>
    <property type="molecule type" value="Genomic_DNA"/>
</dbReference>
<keyword evidence="3" id="KW-0326">Glycosidase</keyword>
<proteinExistence type="inferred from homology"/>
<feature type="region of interest" description="Disordered" evidence="4">
    <location>
        <begin position="167"/>
        <end position="203"/>
    </location>
</feature>
<dbReference type="InterPro" id="IPR017853">
    <property type="entry name" value="GH"/>
</dbReference>
<feature type="compositionally biased region" description="Polar residues" evidence="4">
    <location>
        <begin position="183"/>
        <end position="199"/>
    </location>
</feature>
<feature type="domain" description="Glycoside hydrolase family 5" evidence="5">
    <location>
        <begin position="13"/>
        <end position="94"/>
    </location>
</feature>
<evidence type="ECO:0000256" key="3">
    <source>
        <dbReference type="ARBA" id="ARBA00023295"/>
    </source>
</evidence>
<gene>
    <name evidence="6" type="ORF">CVIRNUC_008533</name>
</gene>
<protein>
    <recommendedName>
        <fullName evidence="5">Glycoside hydrolase family 5 domain-containing protein</fullName>
    </recommendedName>
</protein>
<evidence type="ECO:0000256" key="1">
    <source>
        <dbReference type="ARBA" id="ARBA00005641"/>
    </source>
</evidence>
<dbReference type="Gene3D" id="3.20.20.80">
    <property type="entry name" value="Glycosidases"/>
    <property type="match status" value="1"/>
</dbReference>
<keyword evidence="7" id="KW-1185">Reference proteome</keyword>
<accession>A0AAV1ID76</accession>
<evidence type="ECO:0000313" key="6">
    <source>
        <dbReference type="EMBL" id="CAK0785326.1"/>
    </source>
</evidence>
<dbReference type="AlphaFoldDB" id="A0AAV1ID76"/>
<evidence type="ECO:0000313" key="7">
    <source>
        <dbReference type="Proteomes" id="UP001314263"/>
    </source>
</evidence>
<dbReference type="Proteomes" id="UP001314263">
    <property type="component" value="Unassembled WGS sequence"/>
</dbReference>
<reference evidence="6 7" key="1">
    <citation type="submission" date="2023-10" db="EMBL/GenBank/DDBJ databases">
        <authorList>
            <person name="Maclean D."/>
            <person name="Macfadyen A."/>
        </authorList>
    </citation>
    <scope>NUCLEOTIDE SEQUENCE [LARGE SCALE GENOMIC DNA]</scope>
</reference>
<dbReference type="SUPFAM" id="SSF51445">
    <property type="entry name" value="(Trans)glycosidases"/>
    <property type="match status" value="1"/>
</dbReference>
<evidence type="ECO:0000256" key="2">
    <source>
        <dbReference type="ARBA" id="ARBA00022801"/>
    </source>
</evidence>
<comment type="similarity">
    <text evidence="1">Belongs to the glycosyl hydrolase 5 (cellulase A) family.</text>
</comment>
<organism evidence="6 7">
    <name type="scientific">Coccomyxa viridis</name>
    <dbReference type="NCBI Taxonomy" id="1274662"/>
    <lineage>
        <taxon>Eukaryota</taxon>
        <taxon>Viridiplantae</taxon>
        <taxon>Chlorophyta</taxon>
        <taxon>core chlorophytes</taxon>
        <taxon>Trebouxiophyceae</taxon>
        <taxon>Trebouxiophyceae incertae sedis</taxon>
        <taxon>Coccomyxaceae</taxon>
        <taxon>Coccomyxa</taxon>
    </lineage>
</organism>